<evidence type="ECO:0000256" key="1">
    <source>
        <dbReference type="SAM" id="MobiDB-lite"/>
    </source>
</evidence>
<dbReference type="Proteomes" id="UP001232755">
    <property type="component" value="Unassembled WGS sequence"/>
</dbReference>
<evidence type="ECO:0000313" key="2">
    <source>
        <dbReference type="EMBL" id="MDQ0751887.1"/>
    </source>
</evidence>
<reference evidence="2 3" key="1">
    <citation type="submission" date="2023-07" db="EMBL/GenBank/DDBJ databases">
        <title>Comparative genomics of wheat-associated soil bacteria to identify genetic determinants of phenazine resistance.</title>
        <authorList>
            <person name="Mouncey N."/>
        </authorList>
    </citation>
    <scope>NUCLEOTIDE SEQUENCE [LARGE SCALE GENOMIC DNA]</scope>
    <source>
        <strain evidence="2 3">B3I12</strain>
    </source>
</reference>
<gene>
    <name evidence="2" type="ORF">QF034_006118</name>
</gene>
<keyword evidence="3" id="KW-1185">Reference proteome</keyword>
<sequence length="254" mass="26670">MLSRPPVSSRCRAMLWMRCSRPHRRTRRRQQALPAGQGENLGGETVDHARCQLGAVSISVLQELQHVAPVQPGTPASLVGRLVGEGRVTVVQDGESRPHGRGASAVRGQYQTATRRVGTGEQAYGSGAPGGHSAAQRCPEPLAGPFAGERGGADLVRPAESGGSRLRSPPPAFRVGRAQIGQQQPGRVDPHRLGEFTGQAPAHAVVVVAGPLLSGRAVRLPHEVGGAGSRVPRVLDPLTPLLHVVVPSRRTTSP</sequence>
<evidence type="ECO:0000313" key="3">
    <source>
        <dbReference type="Proteomes" id="UP001232755"/>
    </source>
</evidence>
<accession>A0ABU0QZQ8</accession>
<proteinExistence type="predicted"/>
<name>A0ABU0QZQ8_9ACTN</name>
<protein>
    <submittedName>
        <fullName evidence="2">Uncharacterized protein</fullName>
    </submittedName>
</protein>
<comment type="caution">
    <text evidence="2">The sequence shown here is derived from an EMBL/GenBank/DDBJ whole genome shotgun (WGS) entry which is preliminary data.</text>
</comment>
<feature type="region of interest" description="Disordered" evidence="1">
    <location>
        <begin position="22"/>
        <end position="43"/>
    </location>
</feature>
<dbReference type="EMBL" id="JAUSYP010000001">
    <property type="protein sequence ID" value="MDQ0751887.1"/>
    <property type="molecule type" value="Genomic_DNA"/>
</dbReference>
<feature type="region of interest" description="Disordered" evidence="1">
    <location>
        <begin position="143"/>
        <end position="171"/>
    </location>
</feature>
<organism evidence="2 3">
    <name type="scientific">Streptomyces africanus</name>
    <dbReference type="NCBI Taxonomy" id="231024"/>
    <lineage>
        <taxon>Bacteria</taxon>
        <taxon>Bacillati</taxon>
        <taxon>Actinomycetota</taxon>
        <taxon>Actinomycetes</taxon>
        <taxon>Kitasatosporales</taxon>
        <taxon>Streptomycetaceae</taxon>
        <taxon>Streptomyces</taxon>
    </lineage>
</organism>